<feature type="domain" description="DUF8004" evidence="2">
    <location>
        <begin position="519"/>
        <end position="610"/>
    </location>
</feature>
<evidence type="ECO:0000313" key="3">
    <source>
        <dbReference type="EMBL" id="KAK1487819.1"/>
    </source>
</evidence>
<dbReference type="RefSeq" id="XP_060377717.1">
    <property type="nucleotide sequence ID" value="XM_060527676.1"/>
</dbReference>
<protein>
    <recommendedName>
        <fullName evidence="2">DUF8004 domain-containing protein</fullName>
    </recommendedName>
</protein>
<dbReference type="GeneID" id="85411914"/>
<evidence type="ECO:0000256" key="1">
    <source>
        <dbReference type="SAM" id="MobiDB-lite"/>
    </source>
</evidence>
<dbReference type="InterPro" id="IPR058317">
    <property type="entry name" value="DUF8004"/>
</dbReference>
<keyword evidence="4" id="KW-1185">Reference proteome</keyword>
<dbReference type="PANTHER" id="PTHR39601">
    <property type="entry name" value="CHORIOGENIN HMINOR"/>
    <property type="match status" value="1"/>
</dbReference>
<feature type="compositionally biased region" description="Low complexity" evidence="1">
    <location>
        <begin position="1024"/>
        <end position="1036"/>
    </location>
</feature>
<accession>A0ABQ9QX27</accession>
<reference evidence="3 4" key="1">
    <citation type="submission" date="2016-10" db="EMBL/GenBank/DDBJ databases">
        <title>The genome sequence of Colletotrichum fioriniae PJ7.</title>
        <authorList>
            <person name="Baroncelli R."/>
        </authorList>
    </citation>
    <scope>NUCLEOTIDE SEQUENCE [LARGE SCALE GENOMIC DNA]</scope>
    <source>
        <strain evidence="3 4">Tom-12</strain>
    </source>
</reference>
<feature type="compositionally biased region" description="Low complexity" evidence="1">
    <location>
        <begin position="999"/>
        <end position="1014"/>
    </location>
</feature>
<feature type="region of interest" description="Disordered" evidence="1">
    <location>
        <begin position="983"/>
        <end position="1053"/>
    </location>
</feature>
<evidence type="ECO:0000313" key="4">
    <source>
        <dbReference type="Proteomes" id="UP001227543"/>
    </source>
</evidence>
<feature type="region of interest" description="Disordered" evidence="1">
    <location>
        <begin position="909"/>
        <end position="937"/>
    </location>
</feature>
<dbReference type="Proteomes" id="UP001227543">
    <property type="component" value="Unassembled WGS sequence"/>
</dbReference>
<name>A0ABQ9QX27_9PEZI</name>
<dbReference type="Pfam" id="PF26013">
    <property type="entry name" value="DUF8004"/>
    <property type="match status" value="1"/>
</dbReference>
<proteinExistence type="predicted"/>
<comment type="caution">
    <text evidence="3">The sequence shown here is derived from an EMBL/GenBank/DDBJ whole genome shotgun (WGS) entry which is preliminary data.</text>
</comment>
<gene>
    <name evidence="3" type="ORF">CTAM01_11665</name>
</gene>
<dbReference type="PANTHER" id="PTHR39601:SF1">
    <property type="entry name" value="CHORIOGENIN HMINOR"/>
    <property type="match status" value="1"/>
</dbReference>
<feature type="compositionally biased region" description="Low complexity" evidence="1">
    <location>
        <begin position="922"/>
        <end position="937"/>
    </location>
</feature>
<sequence>MLLFTEIPRDQSPGVWADKTDKKLVKPTRDREPVLVKPSSIPRQERPEDAVTTVTSLLATGFLATGFLATGFLATGFMCSMIDFVRQDAKSQPRGSGSCKPFRSERGLRGHGLWLGLSGLRSGGGQEPLLGGGIRLRNSFVPHDPEPISGKMTVAPHEGWLDLDECGQRSFCLADALHPLLEPLFHAGQRPVKASMTVHGSSLSMQANAEGCIEDGDPQRHAPGVWADDLQTSYVAVERQNDASRRPFLREVGSRTGSLQWHSLELTDAAAAVFLRNRLTTPVCVCCCTESEKFEETASASELWMTGTFAWPSSKKLQTRVGSGLRGSPIALVAARSKTWLGAIPLSPAASLDTLRQAARTVGKLAGLCQDAAQSRILGQDPELWFRGGNCFVHLYGKGQSRRGPAFKVPFGALLSANCHPFVKRFMARDMPETPGSFHDQYDDLDRWNALNPNERIELYIPAPPMADKEQAFSYHLATRNFFAWIFRRSVVGEHLGTALIGLLNSMAEFRGNEQDNVSDLTSYLDEEGYYDIKGLPQHALAMLHLAEVFQLRDLYVDAFSHCVGMSEELFYSPEYQHIGSVSKTLIRRARTEMNSRLSQAGGMLKNFLEEELSETHLGLPAGGRAHLDRFRSFIQSFYTTKFGYYPPLSFDTRSSTIFDPEIFSTMCKDFKAVYDLLVDEEFTSIESSPLLAQGGICAVQSVQEFDERCNFKSLRHPLPLLPETVSDKASRRMSLQWLANTARGDKLKPDQRLVAHSAMIKAMNMRDPALLDNDFVRAYRKFEEDSVSPLIRVDKAEKISLVDARKVRWILIYAVYQVLLSCTQAPSEVRDTGADYHLAVSCEKLPPWKEGRQLQTLLRKQTDIAVDTKRSQSVTDWATGCHGTPSVVVSPTIEIRPDVDYTARSRRDEIASRRQSTCGVPPAAAPARSRSRSLSRNNPFRRSLSIFRKLEEQCAPAPRKASYCEIVVHGYGNGTNAVKKWEGPPAEVSPRTHVAPRSFSTSSESSGASEAPSMGGHSYATIDSTAPPTSPDAPSKNWPNQESPMLSPVPLRGRRRMRNVLSFAGTPPRASSSEWTVNNRRHSVIGGGAGSYAHDYEELIKEQEADFHRHELEPLPLQIRKSSIPIHESPVLGQMDVQPVWEQFKDLGGLTSCSPLNI</sequence>
<organism evidence="3 4">
    <name type="scientific">Colletotrichum tamarilloi</name>
    <dbReference type="NCBI Taxonomy" id="1209934"/>
    <lineage>
        <taxon>Eukaryota</taxon>
        <taxon>Fungi</taxon>
        <taxon>Dikarya</taxon>
        <taxon>Ascomycota</taxon>
        <taxon>Pezizomycotina</taxon>
        <taxon>Sordariomycetes</taxon>
        <taxon>Hypocreomycetidae</taxon>
        <taxon>Glomerellales</taxon>
        <taxon>Glomerellaceae</taxon>
        <taxon>Colletotrichum</taxon>
        <taxon>Colletotrichum acutatum species complex</taxon>
    </lineage>
</organism>
<dbReference type="EMBL" id="MLFU01000064">
    <property type="protein sequence ID" value="KAK1487819.1"/>
    <property type="molecule type" value="Genomic_DNA"/>
</dbReference>
<evidence type="ECO:0000259" key="2">
    <source>
        <dbReference type="Pfam" id="PF26013"/>
    </source>
</evidence>